<evidence type="ECO:0000256" key="4">
    <source>
        <dbReference type="ARBA" id="ARBA00011881"/>
    </source>
</evidence>
<comment type="function">
    <text evidence="2">Catalyzes the hydrolysis of 5-hydroxyisourate (HIU) to 2-oxo-4-hydroxy-4-carboxy-5-ureidoimidazoline (OHCU).</text>
</comment>
<feature type="domain" description="Transthyretin/hydroxyisourate hydrolase" evidence="9">
    <location>
        <begin position="211"/>
        <end position="317"/>
    </location>
</feature>
<dbReference type="PANTHER" id="PTHR10395">
    <property type="entry name" value="URICASE AND TRANSTHYRETIN-RELATED"/>
    <property type="match status" value="1"/>
</dbReference>
<dbReference type="InterPro" id="IPR000895">
    <property type="entry name" value="Transthyretin/HIU_hydrolase"/>
</dbReference>
<feature type="binding site" evidence="8">
    <location>
        <position position="315"/>
    </location>
    <ligand>
        <name>substrate</name>
    </ligand>
</feature>
<dbReference type="SUPFAM" id="SSF49472">
    <property type="entry name" value="Transthyretin (synonym: prealbumin)"/>
    <property type="match status" value="1"/>
</dbReference>
<evidence type="ECO:0000259" key="10">
    <source>
        <dbReference type="Pfam" id="PF09349"/>
    </source>
</evidence>
<dbReference type="InterPro" id="IPR036778">
    <property type="entry name" value="OHCU_decarboxylase_sf"/>
</dbReference>
<dbReference type="KEGG" id="lxl:KDY119_03103"/>
<proteinExistence type="inferred from homology"/>
<protein>
    <recommendedName>
        <fullName evidence="5">hydroxyisourate hydrolase</fullName>
        <ecNumber evidence="5">3.5.2.17</ecNumber>
    </recommendedName>
</protein>
<evidence type="ECO:0000256" key="7">
    <source>
        <dbReference type="ARBA" id="ARBA00022801"/>
    </source>
</evidence>
<feature type="binding site" evidence="8">
    <location>
        <position position="214"/>
    </location>
    <ligand>
        <name>substrate</name>
    </ligand>
</feature>
<comment type="similarity">
    <text evidence="3">Belongs to the transthyretin family. 5-hydroxyisourate hydrolase subfamily.</text>
</comment>
<keyword evidence="11" id="KW-0456">Lyase</keyword>
<sequence>MTRGPAADHATLAADLTTLTGDDLAARLRPALAVRRWVDDVVAGSPYPTVDELVDAAVTAATPLTDTEIDEALAAHPRIGERPTTTHGDAEARFSRTEQASSDADDADLAARLAEGNRTYEERFGRVFLIRAAGRSRAEILAELDRRLTLDDAEERATVGEQLREIMTLRLRATFADTAETRSIGAPNDSPGDAPAVPVVPAGSREVPSLVTTHVLDTAAGRPAAGVPVRLEALGGDGWHEVGTGITDDDGRVRNLGPGTLAPGRHRLTFDTEAYLTSHGLAVFFPEATITFVVAPDDVHLHVPLLLSPFGYSTYRGS</sequence>
<evidence type="ECO:0000256" key="3">
    <source>
        <dbReference type="ARBA" id="ARBA00009850"/>
    </source>
</evidence>
<dbReference type="EC" id="3.5.2.17" evidence="5"/>
<evidence type="ECO:0000259" key="9">
    <source>
        <dbReference type="Pfam" id="PF00576"/>
    </source>
</evidence>
<dbReference type="Proteomes" id="UP000326702">
    <property type="component" value="Chromosome"/>
</dbReference>
<dbReference type="GO" id="GO:0016829">
    <property type="term" value="F:lyase activity"/>
    <property type="evidence" value="ECO:0007669"/>
    <property type="project" value="UniProtKB-KW"/>
</dbReference>
<gene>
    <name evidence="11" type="primary">hpxQ</name>
    <name evidence="11" type="ORF">KDY119_03103</name>
</gene>
<dbReference type="GO" id="GO:0006144">
    <property type="term" value="P:purine nucleobase metabolic process"/>
    <property type="evidence" value="ECO:0007669"/>
    <property type="project" value="UniProtKB-KW"/>
</dbReference>
<accession>A0A5P9QDM1</accession>
<dbReference type="SUPFAM" id="SSF158694">
    <property type="entry name" value="UraD-Like"/>
    <property type="match status" value="1"/>
</dbReference>
<evidence type="ECO:0000256" key="2">
    <source>
        <dbReference type="ARBA" id="ARBA00002704"/>
    </source>
</evidence>
<keyword evidence="6" id="KW-0659">Purine metabolism</keyword>
<comment type="subunit">
    <text evidence="4">Homotetramer.</text>
</comment>
<dbReference type="InterPro" id="IPR023418">
    <property type="entry name" value="Thyroxine_BS"/>
</dbReference>
<reference evidence="11 12" key="1">
    <citation type="submission" date="2019-10" db="EMBL/GenBank/DDBJ databases">
        <title>Genome sequence of Luteimicrobium xylanilyticum HY-24.</title>
        <authorList>
            <person name="Kim D.Y."/>
            <person name="Park H.-Y."/>
        </authorList>
    </citation>
    <scope>NUCLEOTIDE SEQUENCE [LARGE SCALE GENOMIC DNA]</scope>
    <source>
        <strain evidence="11 12">HY-24</strain>
    </source>
</reference>
<dbReference type="AlphaFoldDB" id="A0A5P9QDM1"/>
<dbReference type="GO" id="GO:0033971">
    <property type="term" value="F:hydroxyisourate hydrolase activity"/>
    <property type="evidence" value="ECO:0007669"/>
    <property type="project" value="UniProtKB-EC"/>
</dbReference>
<dbReference type="InterPro" id="IPR018020">
    <property type="entry name" value="OHCU_decarboxylase"/>
</dbReference>
<dbReference type="NCBIfam" id="NF010372">
    <property type="entry name" value="PRK13798.1"/>
    <property type="match status" value="1"/>
</dbReference>
<dbReference type="Pfam" id="PF00576">
    <property type="entry name" value="Transthyretin"/>
    <property type="match status" value="1"/>
</dbReference>
<organism evidence="11 12">
    <name type="scientific">Luteimicrobium xylanilyticum</name>
    <dbReference type="NCBI Taxonomy" id="1133546"/>
    <lineage>
        <taxon>Bacteria</taxon>
        <taxon>Bacillati</taxon>
        <taxon>Actinomycetota</taxon>
        <taxon>Actinomycetes</taxon>
        <taxon>Micrococcales</taxon>
        <taxon>Luteimicrobium</taxon>
    </lineage>
</organism>
<dbReference type="PANTHER" id="PTHR10395:SF7">
    <property type="entry name" value="5-HYDROXYISOURATE HYDROLASE"/>
    <property type="match status" value="1"/>
</dbReference>
<evidence type="ECO:0000313" key="11">
    <source>
        <dbReference type="EMBL" id="QFU99571.1"/>
    </source>
</evidence>
<dbReference type="EMBL" id="CP045529">
    <property type="protein sequence ID" value="QFU99571.1"/>
    <property type="molecule type" value="Genomic_DNA"/>
</dbReference>
<dbReference type="InterPro" id="IPR017595">
    <property type="entry name" value="OHCU_decarboxylase-2"/>
</dbReference>
<dbReference type="Pfam" id="PF09349">
    <property type="entry name" value="OHCU_decarbox"/>
    <property type="match status" value="1"/>
</dbReference>
<dbReference type="NCBIfam" id="TIGR03180">
    <property type="entry name" value="UraD_2"/>
    <property type="match status" value="1"/>
</dbReference>
<dbReference type="InterPro" id="IPR036817">
    <property type="entry name" value="Transthyretin/HIU_hydrolase_sf"/>
</dbReference>
<dbReference type="Gene3D" id="1.10.3330.10">
    <property type="entry name" value="Oxo-4-hydroxy-4-carboxy-5-ureidoimidazoline decarboxylase"/>
    <property type="match status" value="1"/>
</dbReference>
<name>A0A5P9QDM1_9MICO</name>
<feature type="domain" description="Oxo-4-hydroxy-4-carboxy-5-ureidoimidazoline decarboxylase" evidence="10">
    <location>
        <begin position="19"/>
        <end position="172"/>
    </location>
</feature>
<dbReference type="InterPro" id="IPR023416">
    <property type="entry name" value="Transthyretin/HIU_hydrolase_d"/>
</dbReference>
<dbReference type="InterPro" id="IPR014306">
    <property type="entry name" value="Hydroxyisourate_hydrolase"/>
</dbReference>
<dbReference type="PRINTS" id="PR00189">
    <property type="entry name" value="TRNSTHYRETIN"/>
</dbReference>
<dbReference type="NCBIfam" id="TIGR02962">
    <property type="entry name" value="hdxy_isourate"/>
    <property type="match status" value="1"/>
</dbReference>
<keyword evidence="7" id="KW-0378">Hydrolase</keyword>
<dbReference type="RefSeq" id="WP_322619623.1">
    <property type="nucleotide sequence ID" value="NZ_BAABIH010000024.1"/>
</dbReference>
<evidence type="ECO:0000256" key="1">
    <source>
        <dbReference type="ARBA" id="ARBA00001043"/>
    </source>
</evidence>
<keyword evidence="12" id="KW-1185">Reference proteome</keyword>
<evidence type="ECO:0000256" key="5">
    <source>
        <dbReference type="ARBA" id="ARBA00012609"/>
    </source>
</evidence>
<comment type="catalytic activity">
    <reaction evidence="1">
        <text>5-hydroxyisourate + H2O = 5-hydroxy-2-oxo-4-ureido-2,5-dihydro-1H-imidazole-5-carboxylate + H(+)</text>
        <dbReference type="Rhea" id="RHEA:23736"/>
        <dbReference type="ChEBI" id="CHEBI:15377"/>
        <dbReference type="ChEBI" id="CHEBI:15378"/>
        <dbReference type="ChEBI" id="CHEBI:18072"/>
        <dbReference type="ChEBI" id="CHEBI:58639"/>
        <dbReference type="EC" id="3.5.2.17"/>
    </reaction>
</comment>
<evidence type="ECO:0000256" key="6">
    <source>
        <dbReference type="ARBA" id="ARBA00022631"/>
    </source>
</evidence>
<dbReference type="Gene3D" id="2.60.40.180">
    <property type="entry name" value="Transthyretin/hydroxyisourate hydrolase domain"/>
    <property type="match status" value="1"/>
</dbReference>
<dbReference type="PROSITE" id="PS00768">
    <property type="entry name" value="TRANSTHYRETIN_1"/>
    <property type="match status" value="1"/>
</dbReference>
<feature type="binding site" evidence="8">
    <location>
        <position position="252"/>
    </location>
    <ligand>
        <name>substrate</name>
    </ligand>
</feature>
<evidence type="ECO:0000256" key="8">
    <source>
        <dbReference type="PIRSR" id="PIRSR600895-51"/>
    </source>
</evidence>
<evidence type="ECO:0000313" key="12">
    <source>
        <dbReference type="Proteomes" id="UP000326702"/>
    </source>
</evidence>
<dbReference type="CDD" id="cd05822">
    <property type="entry name" value="TLP_HIUase"/>
    <property type="match status" value="1"/>
</dbReference>